<dbReference type="RefSeq" id="WP_207135884.1">
    <property type="nucleotide sequence ID" value="NZ_JAFLNA010000019.1"/>
</dbReference>
<comment type="caution">
    <text evidence="1">The sequence shown here is derived from an EMBL/GenBank/DDBJ whole genome shotgun (WGS) entry which is preliminary data.</text>
</comment>
<keyword evidence="2" id="KW-1185">Reference proteome</keyword>
<evidence type="ECO:0000313" key="2">
    <source>
        <dbReference type="Proteomes" id="UP000664699"/>
    </source>
</evidence>
<evidence type="ECO:0000313" key="1">
    <source>
        <dbReference type="EMBL" id="MBO0134289.1"/>
    </source>
</evidence>
<protein>
    <submittedName>
        <fullName evidence="1">Uncharacterized protein</fullName>
    </submittedName>
</protein>
<gene>
    <name evidence="1" type="ORF">JZX89_26485</name>
</gene>
<sequence length="69" mass="7611">MSDSGDETADLREGFLTFSSSGFIPAIHDKIGDAGRREARCRPCSGMADRVFDIAENGTRELAQMQEMR</sequence>
<reference evidence="1 2" key="1">
    <citation type="submission" date="2021-03" db="EMBL/GenBank/DDBJ databases">
        <title>Whole genome sequence of Agrobacterium sp. strain Rnr.</title>
        <authorList>
            <person name="Mafakheri H."/>
            <person name="Taghavi S.M."/>
            <person name="Nemanja K."/>
            <person name="Osdaghi E."/>
        </authorList>
    </citation>
    <scope>NUCLEOTIDE SEQUENCE [LARGE SCALE GENOMIC DNA]</scope>
    <source>
        <strain evidence="1 2">Rnr</strain>
    </source>
</reference>
<accession>A0ABS3EQU5</accession>
<name>A0ABS3EQU5_9HYPH</name>
<dbReference type="EMBL" id="JAFLNA010000019">
    <property type="protein sequence ID" value="MBO0134289.1"/>
    <property type="molecule type" value="Genomic_DNA"/>
</dbReference>
<proteinExistence type="predicted"/>
<dbReference type="Proteomes" id="UP000664699">
    <property type="component" value="Unassembled WGS sequence"/>
</dbReference>
<organism evidence="1 2">
    <name type="scientific">Agrobacterium burrii</name>
    <dbReference type="NCBI Taxonomy" id="2815339"/>
    <lineage>
        <taxon>Bacteria</taxon>
        <taxon>Pseudomonadati</taxon>
        <taxon>Pseudomonadota</taxon>
        <taxon>Alphaproteobacteria</taxon>
        <taxon>Hyphomicrobiales</taxon>
        <taxon>Rhizobiaceae</taxon>
        <taxon>Rhizobium/Agrobacterium group</taxon>
        <taxon>Agrobacterium</taxon>
        <taxon>Agrobacterium tumefaciens complex</taxon>
    </lineage>
</organism>